<feature type="transmembrane region" description="Helical" evidence="10">
    <location>
        <begin position="701"/>
        <end position="722"/>
    </location>
</feature>
<feature type="transmembrane region" description="Helical" evidence="10">
    <location>
        <begin position="213"/>
        <end position="232"/>
    </location>
</feature>
<feature type="transmembrane region" description="Helical" evidence="10">
    <location>
        <begin position="430"/>
        <end position="449"/>
    </location>
</feature>
<evidence type="ECO:0000313" key="11">
    <source>
        <dbReference type="EMBL" id="TID13240.1"/>
    </source>
</evidence>
<feature type="transmembrane region" description="Helical" evidence="10">
    <location>
        <begin position="509"/>
        <end position="529"/>
    </location>
</feature>
<dbReference type="PANTHER" id="PTHR22601">
    <property type="entry name" value="ISP4 LIKE PROTEIN"/>
    <property type="match status" value="1"/>
</dbReference>
<dbReference type="EMBL" id="SNSC02000028">
    <property type="protein sequence ID" value="TID13240.1"/>
    <property type="molecule type" value="Genomic_DNA"/>
</dbReference>
<dbReference type="Pfam" id="PF03169">
    <property type="entry name" value="OPT"/>
    <property type="match status" value="1"/>
</dbReference>
<keyword evidence="6" id="KW-0653">Protein transport</keyword>
<keyword evidence="7 10" id="KW-1133">Transmembrane helix</keyword>
<dbReference type="InterPro" id="IPR004648">
    <property type="entry name" value="Oligpept_transpt"/>
</dbReference>
<keyword evidence="5" id="KW-0571">Peptide transport</keyword>
<keyword evidence="3" id="KW-0813">Transport</keyword>
<feature type="transmembrane region" description="Helical" evidence="10">
    <location>
        <begin position="138"/>
        <end position="155"/>
    </location>
</feature>
<evidence type="ECO:0000256" key="7">
    <source>
        <dbReference type="ARBA" id="ARBA00022989"/>
    </source>
</evidence>
<protein>
    <submittedName>
        <fullName evidence="11">OPT family small oligopeptide transporter</fullName>
    </submittedName>
</protein>
<gene>
    <name evidence="11" type="ORF">E6O75_ATG10313</name>
</gene>
<evidence type="ECO:0000256" key="3">
    <source>
        <dbReference type="ARBA" id="ARBA00022448"/>
    </source>
</evidence>
<feature type="transmembrane region" description="Helical" evidence="10">
    <location>
        <begin position="238"/>
        <end position="260"/>
    </location>
</feature>
<evidence type="ECO:0000256" key="4">
    <source>
        <dbReference type="ARBA" id="ARBA00022692"/>
    </source>
</evidence>
<feature type="transmembrane region" description="Helical" evidence="10">
    <location>
        <begin position="591"/>
        <end position="615"/>
    </location>
</feature>
<evidence type="ECO:0000313" key="12">
    <source>
        <dbReference type="Proteomes" id="UP000298493"/>
    </source>
</evidence>
<keyword evidence="8 10" id="KW-0472">Membrane</keyword>
<dbReference type="NCBIfam" id="TIGR00728">
    <property type="entry name" value="OPT_sfam"/>
    <property type="match status" value="1"/>
</dbReference>
<keyword evidence="4 10" id="KW-0812">Transmembrane</keyword>
<evidence type="ECO:0000256" key="8">
    <source>
        <dbReference type="ARBA" id="ARBA00023136"/>
    </source>
</evidence>
<feature type="transmembrane region" description="Helical" evidence="10">
    <location>
        <begin position="743"/>
        <end position="762"/>
    </location>
</feature>
<dbReference type="GO" id="GO:0015031">
    <property type="term" value="P:protein transport"/>
    <property type="evidence" value="ECO:0007669"/>
    <property type="project" value="UniProtKB-KW"/>
</dbReference>
<organism evidence="11 12">
    <name type="scientific">Venturia nashicola</name>
    <dbReference type="NCBI Taxonomy" id="86259"/>
    <lineage>
        <taxon>Eukaryota</taxon>
        <taxon>Fungi</taxon>
        <taxon>Dikarya</taxon>
        <taxon>Ascomycota</taxon>
        <taxon>Pezizomycotina</taxon>
        <taxon>Dothideomycetes</taxon>
        <taxon>Pleosporomycetidae</taxon>
        <taxon>Venturiales</taxon>
        <taxon>Venturiaceae</taxon>
        <taxon>Venturia</taxon>
    </lineage>
</organism>
<dbReference type="GO" id="GO:0016020">
    <property type="term" value="C:membrane"/>
    <property type="evidence" value="ECO:0007669"/>
    <property type="project" value="UniProtKB-SubCell"/>
</dbReference>
<evidence type="ECO:0000256" key="2">
    <source>
        <dbReference type="ARBA" id="ARBA00008807"/>
    </source>
</evidence>
<evidence type="ECO:0000256" key="10">
    <source>
        <dbReference type="SAM" id="Phobius"/>
    </source>
</evidence>
<dbReference type="Proteomes" id="UP000298493">
    <property type="component" value="Unassembled WGS sequence"/>
</dbReference>
<feature type="region of interest" description="Disordered" evidence="9">
    <location>
        <begin position="1"/>
        <end position="47"/>
    </location>
</feature>
<feature type="transmembrane region" description="Helical" evidence="10">
    <location>
        <begin position="635"/>
        <end position="653"/>
    </location>
</feature>
<evidence type="ECO:0000256" key="9">
    <source>
        <dbReference type="SAM" id="MobiDB-lite"/>
    </source>
</evidence>
<name>A0A4Z1NXK1_9PEZI</name>
<feature type="transmembrane region" description="Helical" evidence="10">
    <location>
        <begin position="353"/>
        <end position="376"/>
    </location>
</feature>
<feature type="transmembrane region" description="Helical" evidence="10">
    <location>
        <begin position="323"/>
        <end position="341"/>
    </location>
</feature>
<evidence type="ECO:0000256" key="1">
    <source>
        <dbReference type="ARBA" id="ARBA00004141"/>
    </source>
</evidence>
<feature type="transmembrane region" description="Helical" evidence="10">
    <location>
        <begin position="281"/>
        <end position="303"/>
    </location>
</feature>
<evidence type="ECO:0000256" key="5">
    <source>
        <dbReference type="ARBA" id="ARBA00022856"/>
    </source>
</evidence>
<dbReference type="GO" id="GO:0035673">
    <property type="term" value="F:oligopeptide transmembrane transporter activity"/>
    <property type="evidence" value="ECO:0007669"/>
    <property type="project" value="InterPro"/>
</dbReference>
<comment type="caution">
    <text evidence="11">The sequence shown here is derived from an EMBL/GenBank/DDBJ whole genome shotgun (WGS) entry which is preliminary data.</text>
</comment>
<keyword evidence="12" id="KW-1185">Reference proteome</keyword>
<accession>A0A4Z1NXK1</accession>
<dbReference type="NCBIfam" id="TIGR00727">
    <property type="entry name" value="ISP4_OPT"/>
    <property type="match status" value="1"/>
</dbReference>
<reference evidence="11 12" key="1">
    <citation type="submission" date="2019-04" db="EMBL/GenBank/DDBJ databases">
        <title>High contiguity whole genome sequence and gene annotation resource for two Venturia nashicola isolates.</title>
        <authorList>
            <person name="Prokchorchik M."/>
            <person name="Won K."/>
            <person name="Lee Y."/>
            <person name="Choi E.D."/>
            <person name="Segonzac C."/>
            <person name="Sohn K.H."/>
        </authorList>
    </citation>
    <scope>NUCLEOTIDE SEQUENCE [LARGE SCALE GENOMIC DNA]</scope>
    <source>
        <strain evidence="11 12">PRI2</strain>
    </source>
</reference>
<dbReference type="AlphaFoldDB" id="A0A4Z1NXK1"/>
<proteinExistence type="inferred from homology"/>
<feature type="compositionally biased region" description="Low complexity" evidence="9">
    <location>
        <begin position="22"/>
        <end position="35"/>
    </location>
</feature>
<evidence type="ECO:0000256" key="6">
    <source>
        <dbReference type="ARBA" id="ARBA00022927"/>
    </source>
</evidence>
<comment type="subcellular location">
    <subcellularLocation>
        <location evidence="1">Membrane</location>
        <topology evidence="1">Multi-pass membrane protein</topology>
    </subcellularLocation>
</comment>
<dbReference type="InterPro" id="IPR004813">
    <property type="entry name" value="OPT"/>
</dbReference>
<feature type="transmembrane region" description="Helical" evidence="10">
    <location>
        <begin position="483"/>
        <end position="503"/>
    </location>
</feature>
<dbReference type="OrthoDB" id="9986677at2759"/>
<feature type="transmembrane region" description="Helical" evidence="10">
    <location>
        <begin position="106"/>
        <end position="126"/>
    </location>
</feature>
<comment type="similarity">
    <text evidence="2">Belongs to the oligopeptide OPT transporter family.</text>
</comment>
<feature type="transmembrane region" description="Helical" evidence="10">
    <location>
        <begin position="665"/>
        <end position="681"/>
    </location>
</feature>
<sequence>MNRLRNLVGQKEPIATDRALHSSGSDNSKGGNNDKTSAETLEVPDVEARTFDPNLPEIKQHTTESVAPHDIEAELSISRELEEGSPYPEVQAAVWNTDEDVPANTFRAWFLGMVFVTLGSGANMLFSLRDPAIQISSIVAQLLSYPCGLFLAWSLPKHQFSIFGYKWSFNPGPFNMKEHALITIMADVAFGSGAAYSTYGLEALIGFYKKDYGWGFALLFTITTQMVGLGLAGVARRFLIYPASMVWPIVLPNCALFYSLHDHRSADPEQTGGWRISRYRWFLSVGAGSFFWYFFPGFIWQGLSVFAFVTWIKPKDVVINQLFGGYSGLSLIPITFDWTYISSYILSPLIPPWHAIANTLIGVFLFTWICSIGIHYSGAWYSKYLPMSTSGSYDNTGARYNVSRIITPEYTLDIAKYKAYSPIFLSTTFAFQYGLSFAAIISVVTHTFLNHRKEIWYRFKASRNQEADIHMKLMKKYPEVPDWWFMVVLVPMVALSFVTNLYWPTHLTWWALILAFMISIVFIIPIGMIQAITNIQIPLNVITEFIVSYMLPGRPLAMMSFKTYGYISMLQGVTYVQDMKMAHYMKVPPRTVFFGQAIPSLYACVVQVAVLYWAFGNIDGICEENQAARFTCPSGRVFFTASIVWGVIGPQRLFSNIGIYGKLQYFWIIGAFLPVVFYFAAKRWKNGPFKFLHAPIILGGTAYIPPATPLIYLSWGFIGFIFQKLIRNRHQGWWQTYNYVTSAALDAGLALCTILIFFALLLPQVKPPNWWGNNVVTTTLDKQVVNNVQVKLPKGQKFGPESW</sequence>